<dbReference type="GO" id="GO:0005524">
    <property type="term" value="F:ATP binding"/>
    <property type="evidence" value="ECO:0007669"/>
    <property type="project" value="UniProtKB-KW"/>
</dbReference>
<proteinExistence type="predicted"/>
<evidence type="ECO:0000259" key="1">
    <source>
        <dbReference type="PROSITE" id="PS51192"/>
    </source>
</evidence>
<dbReference type="PROSITE" id="PS51192">
    <property type="entry name" value="HELICASE_ATP_BIND_1"/>
    <property type="match status" value="1"/>
</dbReference>
<dbReference type="Pfam" id="PF18766">
    <property type="entry name" value="SWI2_SNF2"/>
    <property type="match status" value="1"/>
</dbReference>
<dbReference type="OrthoDB" id="9758243at2"/>
<dbReference type="InterPro" id="IPR027417">
    <property type="entry name" value="P-loop_NTPase"/>
</dbReference>
<keyword evidence="2" id="KW-0255">Endonuclease</keyword>
<keyword evidence="2" id="KW-0378">Hydrolase</keyword>
<evidence type="ECO:0000313" key="5">
    <source>
        <dbReference type="Proteomes" id="UP000266489"/>
    </source>
</evidence>
<dbReference type="Proteomes" id="UP000266489">
    <property type="component" value="Unassembled WGS sequence"/>
</dbReference>
<protein>
    <submittedName>
        <fullName evidence="2">Type I restriction endonuclease subunit R</fullName>
    </submittedName>
</protein>
<dbReference type="AlphaFoldDB" id="A0A398D285"/>
<accession>A0A398DBI7</accession>
<sequence length="1016" mass="115592">MALDYSERGFETDVEEGLISLTGGFARGSDEGYDPALGIWPETLVGFVRATQPKEWARFEAQCNSDPVKKFGQVFANAVSEADGGIVQVLRHGFKHRGIPFRVAYFVPKSDLNTESAELHKKNVCECIRQWHYSSSNVNSVDMVLAVNGIPVIALELKDQFKGQDIENAKRQWMEDRDPRETCFRFNQRVIAFFCVDPMQACMTTKLNGEKTLFLPFNQGSKGPGVDGGAGNRSNPNGYPTEYLWKTVLQKDSLLNILENFVSVEDMIEKVKDGSSRSTTMHRKSLLFPRYHQWDVVTKLVDSVQSVGVGHDYLVQHSAGSGKSNSIAWTAYRMASMFDDENRPMFTSVIVVTDRLVLDTQLQDTISGFDHQLGTIVKVDSSATLRDAINSGKRIIITTLQKFPIIYDEVDKVPGRTFAVIVDEAHSSQTGQDAIKLKEALANTEDALREYAKLEGEAEDAYLDSEDRLVKEMASQGKHKNLSFFAFTATPKPETLEMFGEEQKDGSFRPFHVYSMRQAIEEGFIMDVLAHYVTYQTCYQIAKSIKDNPDVPTSKAVKTIRRFAELHPHNLQQKSAIIVETFRDTTRHAIGGKGKMMVVTPSRLAAVRYQREIRNYIEANHYDNIEVLVAFSGTVTDYESGVGTEYTEQGVNSKTIGKHLKESQTKHEFHDTGSVLVVAEKYQTGFDEPLLHTMVVDKRLRGVKAVQTLSRVNRIYPGKEDTYILDFVNTNEDILKAFEPFYTTTSLSHEINTDLIYKTQKELRDYHAYNDGDIEAICRIYFEPGKQTSATQGKVVSALKPIIDVYNGMEPDTRYEFRREVRCFTKWYSYIAQITRMFDKDLHREYRFLCCLEPFLPADKTAMVDLEDKIRLEYYKLERTFDGSISLEPKDNPYDTAVEASRGGNTNKKSPLEEIIEKVNAVYQGKFTDADKVIIDTLYNRLQSDKKLRSSAKGSDRNMFVRSILPKYFDTTAQEAYVENTEAYTKLFEDQAKYDAIMHAIGETLFRDFRNEGKKR</sequence>
<organism evidence="2 4">
    <name type="scientific">Candidatus Cryosericum odellii</name>
    <dbReference type="NCBI Taxonomy" id="2290917"/>
    <lineage>
        <taxon>Bacteria</taxon>
        <taxon>Pseudomonadati</taxon>
        <taxon>Caldisericota/Cryosericota group</taxon>
        <taxon>Candidatus Cryosericota</taxon>
        <taxon>Candidatus Cryosericia</taxon>
        <taxon>Candidatus Cryosericales</taxon>
        <taxon>Candidatus Cryosericaceae</taxon>
        <taxon>Candidatus Cryosericum</taxon>
    </lineage>
</organism>
<dbReference type="InterPro" id="IPR007409">
    <property type="entry name" value="Restrct_endonuc_type1_HsdR_N"/>
</dbReference>
<dbReference type="PANTHER" id="PTHR42927">
    <property type="entry name" value="HELICASE SUPERFAMILY 1 AND 2 DOMAIN-CONTAINING PROTEIN"/>
    <property type="match status" value="1"/>
</dbReference>
<dbReference type="GO" id="GO:0003677">
    <property type="term" value="F:DNA binding"/>
    <property type="evidence" value="ECO:0007669"/>
    <property type="project" value="UniProtKB-KW"/>
</dbReference>
<keyword evidence="2" id="KW-0540">Nuclease</keyword>
<feature type="domain" description="Helicase ATP-binding" evidence="1">
    <location>
        <begin position="304"/>
        <end position="509"/>
    </location>
</feature>
<dbReference type="EMBL" id="QXIU01000166">
    <property type="protein sequence ID" value="RIE09658.1"/>
    <property type="molecule type" value="Genomic_DNA"/>
</dbReference>
<dbReference type="SMART" id="SM00487">
    <property type="entry name" value="DEXDc"/>
    <property type="match status" value="1"/>
</dbReference>
<evidence type="ECO:0000313" key="2">
    <source>
        <dbReference type="EMBL" id="RIE07549.1"/>
    </source>
</evidence>
<dbReference type="InterPro" id="IPR014001">
    <property type="entry name" value="Helicase_ATP-bd"/>
</dbReference>
<dbReference type="RefSeq" id="WP_119120121.1">
    <property type="nucleotide sequence ID" value="NZ_QXIT01000103.1"/>
</dbReference>
<accession>A0A398D285</accession>
<keyword evidence="4" id="KW-1185">Reference proteome</keyword>
<dbReference type="Proteomes" id="UP000266260">
    <property type="component" value="Unassembled WGS sequence"/>
</dbReference>
<dbReference type="SUPFAM" id="SSF52540">
    <property type="entry name" value="P-loop containing nucleoside triphosphate hydrolases"/>
    <property type="match status" value="1"/>
</dbReference>
<dbReference type="InterPro" id="IPR055180">
    <property type="entry name" value="HsdR_RecA-like_helicase_dom_2"/>
</dbReference>
<dbReference type="Pfam" id="PF22679">
    <property type="entry name" value="T1R_D3-like"/>
    <property type="match status" value="1"/>
</dbReference>
<comment type="caution">
    <text evidence="2">The sequence shown here is derived from an EMBL/GenBank/DDBJ whole genome shotgun (WGS) entry which is preliminary data.</text>
</comment>
<evidence type="ECO:0000313" key="3">
    <source>
        <dbReference type="EMBL" id="RIE09658.1"/>
    </source>
</evidence>
<dbReference type="InterPro" id="IPR040980">
    <property type="entry name" value="SWI2_SNF2"/>
</dbReference>
<name>A0A398D285_9BACT</name>
<dbReference type="Gene3D" id="3.40.50.300">
    <property type="entry name" value="P-loop containing nucleotide triphosphate hydrolases"/>
    <property type="match status" value="2"/>
</dbReference>
<gene>
    <name evidence="3" type="ORF">SMC5_06885</name>
    <name evidence="2" type="ORF">SMC6_06100</name>
</gene>
<dbReference type="Pfam" id="PF04313">
    <property type="entry name" value="HSDR_N"/>
    <property type="match status" value="1"/>
</dbReference>
<dbReference type="PANTHER" id="PTHR42927:SF1">
    <property type="entry name" value="HELICASE SUPERFAMILY 1 AND 2 DOMAIN-CONTAINING PROTEIN"/>
    <property type="match status" value="1"/>
</dbReference>
<dbReference type="GO" id="GO:0009307">
    <property type="term" value="P:DNA restriction-modification system"/>
    <property type="evidence" value="ECO:0007669"/>
    <property type="project" value="UniProtKB-KW"/>
</dbReference>
<evidence type="ECO:0000313" key="4">
    <source>
        <dbReference type="Proteomes" id="UP000266260"/>
    </source>
</evidence>
<dbReference type="EMBL" id="QXIT01000103">
    <property type="protein sequence ID" value="RIE07549.1"/>
    <property type="molecule type" value="Genomic_DNA"/>
</dbReference>
<dbReference type="Gene3D" id="3.90.1570.50">
    <property type="match status" value="1"/>
</dbReference>
<reference evidence="4 5" key="1">
    <citation type="submission" date="2018-09" db="EMBL/GenBank/DDBJ databases">
        <title>Discovery and Ecogenomic Context for Candidatus Cryosericales, a Global Caldiserica Order Active in Thawing Permafrost.</title>
        <authorList>
            <person name="Martinez M.A."/>
            <person name="Woodcroft B.J."/>
            <person name="Ignacio Espinoza J.C."/>
            <person name="Zayed A."/>
            <person name="Singleton C.M."/>
            <person name="Boyd J."/>
            <person name="Li Y.-F."/>
            <person name="Purvine S."/>
            <person name="Maughan H."/>
            <person name="Hodgkins S.B."/>
            <person name="Anderson D."/>
            <person name="Sederholm M."/>
            <person name="Temperton B."/>
            <person name="Saleska S.R."/>
            <person name="Tyson G.W."/>
            <person name="Rich V.I."/>
        </authorList>
    </citation>
    <scope>NUCLEOTIDE SEQUENCE [LARGE SCALE GENOMIC DNA]</scope>
    <source>
        <strain evidence="3 5">SMC5</strain>
        <strain evidence="2 4">SMC6</strain>
    </source>
</reference>
<dbReference type="GO" id="GO:0009035">
    <property type="term" value="F:type I site-specific deoxyribonuclease activity"/>
    <property type="evidence" value="ECO:0007669"/>
    <property type="project" value="UniProtKB-EC"/>
</dbReference>